<dbReference type="InterPro" id="IPR005650">
    <property type="entry name" value="BlaI_family"/>
</dbReference>
<dbReference type="SUPFAM" id="SSF46785">
    <property type="entry name" value="Winged helix' DNA-binding domain"/>
    <property type="match status" value="1"/>
</dbReference>
<evidence type="ECO:0000256" key="1">
    <source>
        <dbReference type="ARBA" id="ARBA00011046"/>
    </source>
</evidence>
<dbReference type="InterPro" id="IPR036388">
    <property type="entry name" value="WH-like_DNA-bd_sf"/>
</dbReference>
<evidence type="ECO:0000313" key="5">
    <source>
        <dbReference type="EMBL" id="RGS45902.1"/>
    </source>
</evidence>
<keyword evidence="3" id="KW-0238">DNA-binding</keyword>
<evidence type="ECO:0008006" key="7">
    <source>
        <dbReference type="Google" id="ProtNLM"/>
    </source>
</evidence>
<evidence type="ECO:0000256" key="2">
    <source>
        <dbReference type="ARBA" id="ARBA00023015"/>
    </source>
</evidence>
<evidence type="ECO:0000313" key="6">
    <source>
        <dbReference type="Proteomes" id="UP000285274"/>
    </source>
</evidence>
<dbReference type="GO" id="GO:0003677">
    <property type="term" value="F:DNA binding"/>
    <property type="evidence" value="ECO:0007669"/>
    <property type="project" value="UniProtKB-KW"/>
</dbReference>
<sequence length="122" mass="14168">MKKLSKRENQIMIALWNSSVPLSASALKKNLDEDVSIYTIQQVLQKLLKKDYIKVDRIVQHEKALMREYVPVISQVEYITSFVNQKTSFELASNFIKETDNLDAIIELEKLINIKLKEKGIK</sequence>
<protein>
    <recommendedName>
        <fullName evidence="7">Penicillinase repressor</fullName>
    </recommendedName>
</protein>
<dbReference type="Gene3D" id="1.10.10.10">
    <property type="entry name" value="Winged helix-like DNA-binding domain superfamily/Winged helix DNA-binding domain"/>
    <property type="match status" value="1"/>
</dbReference>
<comment type="similarity">
    <text evidence="1">Belongs to the BlaI transcriptional regulatory family.</text>
</comment>
<gene>
    <name evidence="5" type="ORF">DWX92_07210</name>
</gene>
<accession>A0A412J0X5</accession>
<dbReference type="Proteomes" id="UP000285274">
    <property type="component" value="Unassembled WGS sequence"/>
</dbReference>
<comment type="caution">
    <text evidence="5">The sequence shown here is derived from an EMBL/GenBank/DDBJ whole genome shotgun (WGS) entry which is preliminary data.</text>
</comment>
<name>A0A412J0X5_9FIRM</name>
<dbReference type="RefSeq" id="WP_117996024.1">
    <property type="nucleotide sequence ID" value="NZ_CAUHPN010000128.1"/>
</dbReference>
<dbReference type="AlphaFoldDB" id="A0A412J0X5"/>
<keyword evidence="4" id="KW-0804">Transcription</keyword>
<evidence type="ECO:0000256" key="4">
    <source>
        <dbReference type="ARBA" id="ARBA00023163"/>
    </source>
</evidence>
<proteinExistence type="inferred from homology"/>
<dbReference type="GO" id="GO:0045892">
    <property type="term" value="P:negative regulation of DNA-templated transcription"/>
    <property type="evidence" value="ECO:0007669"/>
    <property type="project" value="InterPro"/>
</dbReference>
<dbReference type="EMBL" id="QRVM01000030">
    <property type="protein sequence ID" value="RGS45902.1"/>
    <property type="molecule type" value="Genomic_DNA"/>
</dbReference>
<reference evidence="5 6" key="1">
    <citation type="submission" date="2018-08" db="EMBL/GenBank/DDBJ databases">
        <title>A genome reference for cultivated species of the human gut microbiota.</title>
        <authorList>
            <person name="Zou Y."/>
            <person name="Xue W."/>
            <person name="Luo G."/>
        </authorList>
    </citation>
    <scope>NUCLEOTIDE SEQUENCE [LARGE SCALE GENOMIC DNA]</scope>
    <source>
        <strain evidence="5 6">AF22-10AC</strain>
    </source>
</reference>
<dbReference type="InterPro" id="IPR036390">
    <property type="entry name" value="WH_DNA-bd_sf"/>
</dbReference>
<dbReference type="Pfam" id="PF03965">
    <property type="entry name" value="Penicillinase_R"/>
    <property type="match status" value="1"/>
</dbReference>
<evidence type="ECO:0000256" key="3">
    <source>
        <dbReference type="ARBA" id="ARBA00023125"/>
    </source>
</evidence>
<organism evidence="5 6">
    <name type="scientific">Holdemanella biformis</name>
    <dbReference type="NCBI Taxonomy" id="1735"/>
    <lineage>
        <taxon>Bacteria</taxon>
        <taxon>Bacillati</taxon>
        <taxon>Bacillota</taxon>
        <taxon>Erysipelotrichia</taxon>
        <taxon>Erysipelotrichales</taxon>
        <taxon>Erysipelotrichaceae</taxon>
        <taxon>Holdemanella</taxon>
    </lineage>
</organism>
<keyword evidence="2" id="KW-0805">Transcription regulation</keyword>